<reference evidence="1" key="1">
    <citation type="submission" date="2022-06" db="EMBL/GenBank/DDBJ databases">
        <title>The First Complete Genome of the Simian Malaria Parasite Plasmodium brasilianum.</title>
        <authorList>
            <person name="Bajic M."/>
            <person name="Ravishankar S."/>
        </authorList>
    </citation>
    <scope>NUCLEOTIDE SEQUENCE</scope>
    <source>
        <strain evidence="1">Bolivian I</strain>
    </source>
</reference>
<evidence type="ECO:0000313" key="1">
    <source>
        <dbReference type="EMBL" id="KAI4839097.1"/>
    </source>
</evidence>
<evidence type="ECO:0000313" key="2">
    <source>
        <dbReference type="Proteomes" id="UP001056978"/>
    </source>
</evidence>
<dbReference type="Proteomes" id="UP001056978">
    <property type="component" value="Chromosome 8"/>
</dbReference>
<comment type="caution">
    <text evidence="1">The sequence shown here is derived from an EMBL/GenBank/DDBJ whole genome shotgun (WGS) entry which is preliminary data.</text>
</comment>
<gene>
    <name evidence="1" type="ORF">MKS88_002613</name>
</gene>
<organism evidence="1 2">
    <name type="scientific">Plasmodium brasilianum</name>
    <dbReference type="NCBI Taxonomy" id="5824"/>
    <lineage>
        <taxon>Eukaryota</taxon>
        <taxon>Sar</taxon>
        <taxon>Alveolata</taxon>
        <taxon>Apicomplexa</taxon>
        <taxon>Aconoidasida</taxon>
        <taxon>Haemosporida</taxon>
        <taxon>Plasmodiidae</taxon>
        <taxon>Plasmodium</taxon>
        <taxon>Plasmodium (Plasmodium)</taxon>
    </lineage>
</organism>
<dbReference type="EMBL" id="CM043776">
    <property type="protein sequence ID" value="KAI4839097.1"/>
    <property type="molecule type" value="Genomic_DNA"/>
</dbReference>
<proteinExistence type="predicted"/>
<protein>
    <submittedName>
        <fullName evidence="1">Uncharacterized protein</fullName>
    </submittedName>
</protein>
<sequence length="170" mass="19801">MEEVKNPPTSMQSVRYYRLLQRQLSKGPFDICIVSSAQITGTIVLKLVTYKPDETKEEISFINSTISYNSSDEYFDIFKNNIFLIGVVNALGIRITFTIFIYYKNIGVELYNALNNYNEPKYEYVGKNIQNKTCFLNHKTNKETFKNLYRTLMNYLISNNNASSYKNKIS</sequence>
<keyword evidence="2" id="KW-1185">Reference proteome</keyword>
<accession>A0ACB9YD37</accession>
<name>A0ACB9YD37_PLABR</name>